<keyword evidence="1" id="KW-0732">Signal</keyword>
<accession>A0A9W6S4H9</accession>
<feature type="signal peptide" evidence="1">
    <location>
        <begin position="1"/>
        <end position="22"/>
    </location>
</feature>
<dbReference type="PIRSF" id="PIRSF002741">
    <property type="entry name" value="MppA"/>
    <property type="match status" value="1"/>
</dbReference>
<dbReference type="SUPFAM" id="SSF53850">
    <property type="entry name" value="Periplasmic binding protein-like II"/>
    <property type="match status" value="1"/>
</dbReference>
<name>A0A9W6S4H9_9ACTN</name>
<dbReference type="InterPro" id="IPR000914">
    <property type="entry name" value="SBP_5_dom"/>
</dbReference>
<dbReference type="Proteomes" id="UP001165074">
    <property type="component" value="Unassembled WGS sequence"/>
</dbReference>
<dbReference type="PROSITE" id="PS51257">
    <property type="entry name" value="PROKAR_LIPOPROTEIN"/>
    <property type="match status" value="1"/>
</dbReference>
<feature type="domain" description="Solute-binding protein family 5" evidence="2">
    <location>
        <begin position="82"/>
        <end position="439"/>
    </location>
</feature>
<evidence type="ECO:0000313" key="3">
    <source>
        <dbReference type="EMBL" id="GLY87061.1"/>
    </source>
</evidence>
<dbReference type="PANTHER" id="PTHR30290">
    <property type="entry name" value="PERIPLASMIC BINDING COMPONENT OF ABC TRANSPORTER"/>
    <property type="match status" value="1"/>
</dbReference>
<evidence type="ECO:0000259" key="2">
    <source>
        <dbReference type="Pfam" id="PF00496"/>
    </source>
</evidence>
<dbReference type="InterPro" id="IPR039424">
    <property type="entry name" value="SBP_5"/>
</dbReference>
<dbReference type="Gene3D" id="3.40.190.10">
    <property type="entry name" value="Periplasmic binding protein-like II"/>
    <property type="match status" value="1"/>
</dbReference>
<dbReference type="AlphaFoldDB" id="A0A9W6S4H9"/>
<dbReference type="Gene3D" id="3.10.105.10">
    <property type="entry name" value="Dipeptide-binding Protein, Domain 3"/>
    <property type="match status" value="1"/>
</dbReference>
<dbReference type="EMBL" id="BSTK01000007">
    <property type="protein sequence ID" value="GLY87061.1"/>
    <property type="molecule type" value="Genomic_DNA"/>
</dbReference>
<dbReference type="Gene3D" id="3.90.76.10">
    <property type="entry name" value="Dipeptide-binding Protein, Domain 1"/>
    <property type="match status" value="1"/>
</dbReference>
<dbReference type="GO" id="GO:1904680">
    <property type="term" value="F:peptide transmembrane transporter activity"/>
    <property type="evidence" value="ECO:0007669"/>
    <property type="project" value="TreeGrafter"/>
</dbReference>
<comment type="caution">
    <text evidence="3">The sequence shown here is derived from an EMBL/GenBank/DDBJ whole genome shotgun (WGS) entry which is preliminary data.</text>
</comment>
<feature type="chain" id="PRO_5040776520" evidence="1">
    <location>
        <begin position="23"/>
        <end position="534"/>
    </location>
</feature>
<protein>
    <submittedName>
        <fullName evidence="3">ABC transporter substrate-binding protein</fullName>
    </submittedName>
</protein>
<proteinExistence type="predicted"/>
<dbReference type="Pfam" id="PF00496">
    <property type="entry name" value="SBP_bac_5"/>
    <property type="match status" value="1"/>
</dbReference>
<organism evidence="3 4">
    <name type="scientific">Actinoallomurus iriomotensis</name>
    <dbReference type="NCBI Taxonomy" id="478107"/>
    <lineage>
        <taxon>Bacteria</taxon>
        <taxon>Bacillati</taxon>
        <taxon>Actinomycetota</taxon>
        <taxon>Actinomycetes</taxon>
        <taxon>Streptosporangiales</taxon>
        <taxon>Thermomonosporaceae</taxon>
        <taxon>Actinoallomurus</taxon>
    </lineage>
</organism>
<evidence type="ECO:0000313" key="4">
    <source>
        <dbReference type="Proteomes" id="UP001165074"/>
    </source>
</evidence>
<gene>
    <name evidence="3" type="ORF">Airi02_049900</name>
</gene>
<dbReference type="GO" id="GO:0043190">
    <property type="term" value="C:ATP-binding cassette (ABC) transporter complex"/>
    <property type="evidence" value="ECO:0007669"/>
    <property type="project" value="InterPro"/>
</dbReference>
<evidence type="ECO:0000256" key="1">
    <source>
        <dbReference type="SAM" id="SignalP"/>
    </source>
</evidence>
<dbReference type="RefSeq" id="WP_285575795.1">
    <property type="nucleotide sequence ID" value="NZ_BSTK01000007.1"/>
</dbReference>
<dbReference type="GO" id="GO:0042597">
    <property type="term" value="C:periplasmic space"/>
    <property type="evidence" value="ECO:0007669"/>
    <property type="project" value="UniProtKB-ARBA"/>
</dbReference>
<keyword evidence="4" id="KW-1185">Reference proteome</keyword>
<dbReference type="CDD" id="cd00995">
    <property type="entry name" value="PBP2_NikA_DppA_OppA_like"/>
    <property type="match status" value="1"/>
</dbReference>
<dbReference type="GO" id="GO:0015833">
    <property type="term" value="P:peptide transport"/>
    <property type="evidence" value="ECO:0007669"/>
    <property type="project" value="TreeGrafter"/>
</dbReference>
<dbReference type="InterPro" id="IPR030678">
    <property type="entry name" value="Peptide/Ni-bd"/>
</dbReference>
<sequence>MARRFRHGALGAAVLAAVSAAACTGPAPDSASGSASGKSAINVYLYQEPAGIFSPLAPSNGPDNQVMSFLDQGLLAVDPNYKLQPQLAQSYDVSSDAKTFTFHLRQGLKWSDGQPFTAQDVLFSYRLLADPKSTSATAGSYAAVEGVSDFVSGKAKTISGFSAPDDHTFVIKAAKPDIGLLAQISVAYVLPKHVLGDVPVAQVAKNPYFRAPNVTLGPYKFVDYKTNQYVHVTANPSYPSPAKIKDVYLKPMTSDVATAQLGNGGMDIASFSPADLKTVQGFKNIAVQEKAGAGFVRIALNQSKSYFKDVRVRQAFLYAIDRKALVAKVLGGKATVQNSDFFAGNTPAGINEYAYDPQKAKSLLQAAGWDPNRTVELQWVPGQRDRDATTTIVQSQLGAVGVKVKLKQAQAAEVPTTYAKKSYDMTLYGGGNYAVDSWNVNVITACDQQFPKGGNIVWFCDKKLDEQMAKANGTADDGQRKALYDQAVLEENAQADLMWLYDPTGLWAVNKRIKGFQAAGSQDSPFWNPAGWSL</sequence>
<reference evidence="3" key="1">
    <citation type="submission" date="2023-03" db="EMBL/GenBank/DDBJ databases">
        <title>Actinoallomurus iriomotensis NBRC 103684.</title>
        <authorList>
            <person name="Ichikawa N."/>
            <person name="Sato H."/>
            <person name="Tonouchi N."/>
        </authorList>
    </citation>
    <scope>NUCLEOTIDE SEQUENCE</scope>
    <source>
        <strain evidence="3">NBRC 103684</strain>
    </source>
</reference>